<feature type="non-terminal residue" evidence="2">
    <location>
        <position position="74"/>
    </location>
</feature>
<reference evidence="2" key="1">
    <citation type="journal article" date="2018" name="Genome Biol.">
        <title>SKESA: strategic k-mer extension for scrupulous assemblies.</title>
        <authorList>
            <person name="Souvorov A."/>
            <person name="Agarwala R."/>
            <person name="Lipman D.J."/>
        </authorList>
    </citation>
    <scope>NUCLEOTIDE SEQUENCE</scope>
    <source>
        <strain evidence="2">1694</strain>
    </source>
</reference>
<reference evidence="2" key="2">
    <citation type="submission" date="2018-07" db="EMBL/GenBank/DDBJ databases">
        <authorList>
            <consortium name="NCBI Pathogen Detection Project"/>
        </authorList>
    </citation>
    <scope>NUCLEOTIDE SEQUENCE</scope>
    <source>
        <strain evidence="2">1694</strain>
    </source>
</reference>
<feature type="transmembrane region" description="Helical" evidence="1">
    <location>
        <begin position="51"/>
        <end position="70"/>
    </location>
</feature>
<evidence type="ECO:0000256" key="1">
    <source>
        <dbReference type="SAM" id="Phobius"/>
    </source>
</evidence>
<comment type="caution">
    <text evidence="2">The sequence shown here is derived from an EMBL/GenBank/DDBJ whole genome shotgun (WGS) entry which is preliminary data.</text>
</comment>
<protein>
    <submittedName>
        <fullName evidence="2">Uncharacterized protein</fullName>
    </submittedName>
</protein>
<dbReference type="EMBL" id="DAAWFE010000220">
    <property type="protein sequence ID" value="HAF7637853.1"/>
    <property type="molecule type" value="Genomic_DNA"/>
</dbReference>
<feature type="transmembrane region" description="Helical" evidence="1">
    <location>
        <begin position="6"/>
        <end position="39"/>
    </location>
</feature>
<sequence>KPINIIISSILTIAFLSLYQAALNTYAIFLLAFIISDVVKKNSISNITKNTASSVAGLIIGYFSYSYFIAKRLV</sequence>
<keyword evidence="1" id="KW-0472">Membrane</keyword>
<accession>A0A752PLB1</accession>
<evidence type="ECO:0000313" key="2">
    <source>
        <dbReference type="EMBL" id="HAF7637853.1"/>
    </source>
</evidence>
<keyword evidence="1" id="KW-1133">Transmembrane helix</keyword>
<name>A0A752PLB1_SALTM</name>
<feature type="non-terminal residue" evidence="2">
    <location>
        <position position="1"/>
    </location>
</feature>
<organism evidence="2">
    <name type="scientific">Salmonella typhimurium</name>
    <dbReference type="NCBI Taxonomy" id="90371"/>
    <lineage>
        <taxon>Bacteria</taxon>
        <taxon>Pseudomonadati</taxon>
        <taxon>Pseudomonadota</taxon>
        <taxon>Gammaproteobacteria</taxon>
        <taxon>Enterobacterales</taxon>
        <taxon>Enterobacteriaceae</taxon>
        <taxon>Salmonella</taxon>
    </lineage>
</organism>
<keyword evidence="1" id="KW-0812">Transmembrane</keyword>
<dbReference type="AlphaFoldDB" id="A0A752PLB1"/>
<gene>
    <name evidence="2" type="ORF">G9304_004935</name>
</gene>
<proteinExistence type="predicted"/>